<reference evidence="2" key="1">
    <citation type="submission" date="2022-11" db="UniProtKB">
        <authorList>
            <consortium name="WormBaseParasite"/>
        </authorList>
    </citation>
    <scope>IDENTIFICATION</scope>
</reference>
<accession>A0AC34Q5C9</accession>
<proteinExistence type="predicted"/>
<sequence>MITQTQIDFNNGVILMMMAGPFRLADNPYAFNLINLWIIALFACVMFLPIPFIFRYFAVCRNYVLSRLKYLMLLFSAFTISFLYTCLHAWAFLPRGNEADFVYIIDHDFWKDSNGKLPVYVASDIKDGRIIVLVTFTMLMGSFSYFLIILFNMLIYRKLATMKTSMSSKTKEVHRQLSNVLKWQALVPFVVCVMPLTFVFVLCAIGTRTAGKGIILTLIVSWIPVMNPLSAIIFVKQYRKLFTQTILVRILCPERANKDMTSSEVKPSFVERTRNILTTVRNGGSSQMLNSHSQSYIQSTQITPSNNLFAENYNSSF</sequence>
<dbReference type="WBParaSite" id="JU765_v2.g13047.t1">
    <property type="protein sequence ID" value="JU765_v2.g13047.t1"/>
    <property type="gene ID" value="JU765_v2.g13047"/>
</dbReference>
<evidence type="ECO:0000313" key="1">
    <source>
        <dbReference type="Proteomes" id="UP000887576"/>
    </source>
</evidence>
<name>A0AC34Q5C9_9BILA</name>
<evidence type="ECO:0000313" key="2">
    <source>
        <dbReference type="WBParaSite" id="JU765_v2.g13047.t1"/>
    </source>
</evidence>
<protein>
    <submittedName>
        <fullName evidence="2">Uncharacterized protein</fullName>
    </submittedName>
</protein>
<dbReference type="Proteomes" id="UP000887576">
    <property type="component" value="Unplaced"/>
</dbReference>
<organism evidence="1 2">
    <name type="scientific">Panagrolaimus sp. JU765</name>
    <dbReference type="NCBI Taxonomy" id="591449"/>
    <lineage>
        <taxon>Eukaryota</taxon>
        <taxon>Metazoa</taxon>
        <taxon>Ecdysozoa</taxon>
        <taxon>Nematoda</taxon>
        <taxon>Chromadorea</taxon>
        <taxon>Rhabditida</taxon>
        <taxon>Tylenchina</taxon>
        <taxon>Panagrolaimomorpha</taxon>
        <taxon>Panagrolaimoidea</taxon>
        <taxon>Panagrolaimidae</taxon>
        <taxon>Panagrolaimus</taxon>
    </lineage>
</organism>